<organism evidence="1">
    <name type="scientific">Cucumis melo</name>
    <name type="common">Muskmelon</name>
    <dbReference type="NCBI Taxonomy" id="3656"/>
    <lineage>
        <taxon>Eukaryota</taxon>
        <taxon>Viridiplantae</taxon>
        <taxon>Streptophyta</taxon>
        <taxon>Embryophyta</taxon>
        <taxon>Tracheophyta</taxon>
        <taxon>Spermatophyta</taxon>
        <taxon>Magnoliopsida</taxon>
        <taxon>eudicotyledons</taxon>
        <taxon>Gunneridae</taxon>
        <taxon>Pentapetalae</taxon>
        <taxon>rosids</taxon>
        <taxon>fabids</taxon>
        <taxon>Cucurbitales</taxon>
        <taxon>Cucurbitaceae</taxon>
        <taxon>Benincaseae</taxon>
        <taxon>Cucumis</taxon>
    </lineage>
</organism>
<reference evidence="1" key="1">
    <citation type="submission" date="2023-03" db="UniProtKB">
        <authorList>
            <consortium name="EnsemblPlants"/>
        </authorList>
    </citation>
    <scope>IDENTIFICATION</scope>
</reference>
<dbReference type="Gramene" id="MELO3C030476.2.1">
    <property type="protein sequence ID" value="MELO3C030476.2.1"/>
    <property type="gene ID" value="MELO3C030476.2"/>
</dbReference>
<protein>
    <recommendedName>
        <fullName evidence="2">CACTA en-spm transposon protein</fullName>
    </recommendedName>
</protein>
<accession>A0A9I9E901</accession>
<name>A0A9I9E901_CUCME</name>
<dbReference type="AlphaFoldDB" id="A0A9I9E901"/>
<evidence type="ECO:0008006" key="2">
    <source>
        <dbReference type="Google" id="ProtNLM"/>
    </source>
</evidence>
<evidence type="ECO:0000313" key="1">
    <source>
        <dbReference type="EnsemblPlants" id="MELO3C030476.2.1"/>
    </source>
</evidence>
<dbReference type="EnsemblPlants" id="MELO3C030476.2.1">
    <property type="protein sequence ID" value="MELO3C030476.2.1"/>
    <property type="gene ID" value="MELO3C030476.2"/>
</dbReference>
<proteinExistence type="predicted"/>
<sequence>MDKGWMKLRNMFSFEYREGVTQFLEFAKFHVDAYGRIRCPRQEMYELKLDLTRGCGTTSTDYCNLPLLHIMGVSWRVIKL</sequence>